<dbReference type="InterPro" id="IPR043128">
    <property type="entry name" value="Rev_trsase/Diguanyl_cyclase"/>
</dbReference>
<reference evidence="2 5" key="3">
    <citation type="submission" date="2019-12" db="EMBL/GenBank/DDBJ databases">
        <title>Draft Genome Sequences of Six Type Strains of the Genus Massilia.</title>
        <authorList>
            <person name="Miess H."/>
            <person name="Frediansyah A."/>
            <person name="Goeker M."/>
            <person name="Gross H."/>
        </authorList>
    </citation>
    <scope>NUCLEOTIDE SEQUENCE [LARGE SCALE GENOMIC DNA]</scope>
    <source>
        <strain evidence="2 5">DSM 26639</strain>
    </source>
</reference>
<dbReference type="AlphaFoldDB" id="A0A562PVP3"/>
<sequence length="338" mass="35475">MAAAAMTFPTFPQPDREQDRLAALRRLAGNDLPAGDDFTFLTSLAATLCGTPYAALTLVDAERVHVIARAGLDIASLPRSQCYSALAVLDAGITEIPDLARDARTATMALTTGAPGMRRYAAAPLLTDDGLAIGTLAVLDTQPGTLSAPQRAQLAGLARQAMALLAARADAAALRAARQELEQVAIRDELTGLLNRRALLHRLQFEAARARRFRTPLSAVLLDIDGIDAVGAEFGHPAGERILAAVGKLVGENIRMIDLAGRYGAAQLCLLLPNTPLAGARKLADTLAARIAAQEHAEGARRLHVRAICGVAAFDHMGVDDADTLLQAAEAALAAAHR</sequence>
<dbReference type="OrthoDB" id="5571399at2"/>
<gene>
    <name evidence="2" type="ORF">GO485_11395</name>
    <name evidence="3" type="ORF">IP92_01879</name>
</gene>
<dbReference type="NCBIfam" id="TIGR00254">
    <property type="entry name" value="GGDEF"/>
    <property type="match status" value="1"/>
</dbReference>
<dbReference type="EMBL" id="CP046904">
    <property type="protein sequence ID" value="QGZ39592.1"/>
    <property type="molecule type" value="Genomic_DNA"/>
</dbReference>
<dbReference type="PROSITE" id="PS50887">
    <property type="entry name" value="GGDEF"/>
    <property type="match status" value="1"/>
</dbReference>
<reference evidence="3" key="2">
    <citation type="submission" date="2019-07" db="EMBL/GenBank/DDBJ databases">
        <authorList>
            <person name="Whitman W."/>
            <person name="Huntemann M."/>
            <person name="Clum A."/>
            <person name="Pillay M."/>
            <person name="Palaniappan K."/>
            <person name="Varghese N."/>
            <person name="Mikhailova N."/>
            <person name="Stamatis D."/>
            <person name="Reddy T."/>
            <person name="Daum C."/>
            <person name="Shapiro N."/>
            <person name="Ivanova N."/>
            <person name="Kyrpides N."/>
            <person name="Woyke T."/>
        </authorList>
    </citation>
    <scope>NUCLEOTIDE SEQUENCE</scope>
    <source>
        <strain evidence="3">CGMCC 1.10685</strain>
    </source>
</reference>
<name>A0A562PVP3_9BURK</name>
<dbReference type="CDD" id="cd01949">
    <property type="entry name" value="GGDEF"/>
    <property type="match status" value="1"/>
</dbReference>
<dbReference type="Pfam" id="PF00990">
    <property type="entry name" value="GGDEF"/>
    <property type="match status" value="1"/>
</dbReference>
<evidence type="ECO:0000313" key="2">
    <source>
        <dbReference type="EMBL" id="QGZ39592.1"/>
    </source>
</evidence>
<dbReference type="Gene3D" id="3.30.70.270">
    <property type="match status" value="1"/>
</dbReference>
<dbReference type="Proteomes" id="UP000437862">
    <property type="component" value="Chromosome"/>
</dbReference>
<dbReference type="EMBL" id="VLKW01000003">
    <property type="protein sequence ID" value="TWI48489.1"/>
    <property type="molecule type" value="Genomic_DNA"/>
</dbReference>
<dbReference type="PANTHER" id="PTHR43102">
    <property type="entry name" value="SLR1143 PROTEIN"/>
    <property type="match status" value="1"/>
</dbReference>
<dbReference type="SMART" id="SM00267">
    <property type="entry name" value="GGDEF"/>
    <property type="match status" value="1"/>
</dbReference>
<evidence type="ECO:0000313" key="5">
    <source>
        <dbReference type="Proteomes" id="UP000437862"/>
    </source>
</evidence>
<proteinExistence type="predicted"/>
<evidence type="ECO:0000259" key="1">
    <source>
        <dbReference type="PROSITE" id="PS50887"/>
    </source>
</evidence>
<evidence type="ECO:0000313" key="4">
    <source>
        <dbReference type="Proteomes" id="UP000315112"/>
    </source>
</evidence>
<dbReference type="RefSeq" id="WP_145874282.1">
    <property type="nucleotide sequence ID" value="NZ_CP046904.1"/>
</dbReference>
<accession>A0A562PVP3</accession>
<dbReference type="PANTHER" id="PTHR43102:SF2">
    <property type="entry name" value="GAF DOMAIN-CONTAINING PROTEIN"/>
    <property type="match status" value="1"/>
</dbReference>
<dbReference type="InterPro" id="IPR029787">
    <property type="entry name" value="Nucleotide_cyclase"/>
</dbReference>
<dbReference type="InterPro" id="IPR003018">
    <property type="entry name" value="GAF"/>
</dbReference>
<feature type="domain" description="GGDEF" evidence="1">
    <location>
        <begin position="215"/>
        <end position="338"/>
    </location>
</feature>
<dbReference type="Pfam" id="PF01590">
    <property type="entry name" value="GAF"/>
    <property type="match status" value="1"/>
</dbReference>
<dbReference type="SUPFAM" id="SSF55781">
    <property type="entry name" value="GAF domain-like"/>
    <property type="match status" value="1"/>
</dbReference>
<organism evidence="3 4">
    <name type="scientific">Pseudoduganella flava</name>
    <dbReference type="NCBI Taxonomy" id="871742"/>
    <lineage>
        <taxon>Bacteria</taxon>
        <taxon>Pseudomonadati</taxon>
        <taxon>Pseudomonadota</taxon>
        <taxon>Betaproteobacteria</taxon>
        <taxon>Burkholderiales</taxon>
        <taxon>Oxalobacteraceae</taxon>
        <taxon>Telluria group</taxon>
        <taxon>Pseudoduganella</taxon>
    </lineage>
</organism>
<keyword evidence="5" id="KW-1185">Reference proteome</keyword>
<evidence type="ECO:0000313" key="3">
    <source>
        <dbReference type="EMBL" id="TWI48489.1"/>
    </source>
</evidence>
<protein>
    <submittedName>
        <fullName evidence="2 3">Diguanylate cyclase</fullName>
    </submittedName>
</protein>
<dbReference type="SUPFAM" id="SSF55073">
    <property type="entry name" value="Nucleotide cyclase"/>
    <property type="match status" value="1"/>
</dbReference>
<dbReference type="Gene3D" id="3.30.450.40">
    <property type="match status" value="1"/>
</dbReference>
<dbReference type="Proteomes" id="UP000315112">
    <property type="component" value="Unassembled WGS sequence"/>
</dbReference>
<reference evidence="3 4" key="1">
    <citation type="journal article" date="2015" name="Stand. Genomic Sci.">
        <title>Genomic Encyclopedia of Bacterial and Archaeal Type Strains, Phase III: the genomes of soil and plant-associated and newly described type strains.</title>
        <authorList>
            <person name="Whitman W.B."/>
            <person name="Woyke T."/>
            <person name="Klenk H.P."/>
            <person name="Zhou Y."/>
            <person name="Lilburn T.G."/>
            <person name="Beck B.J."/>
            <person name="De Vos P."/>
            <person name="Vandamme P."/>
            <person name="Eisen J.A."/>
            <person name="Garrity G."/>
            <person name="Hugenholtz P."/>
            <person name="Kyrpides N.C."/>
        </authorList>
    </citation>
    <scope>NUCLEOTIDE SEQUENCE [LARGE SCALE GENOMIC DNA]</scope>
    <source>
        <strain evidence="3 4">CGMCC 1.10685</strain>
    </source>
</reference>
<dbReference type="InterPro" id="IPR029016">
    <property type="entry name" value="GAF-like_dom_sf"/>
</dbReference>
<dbReference type="InterPro" id="IPR000160">
    <property type="entry name" value="GGDEF_dom"/>
</dbReference>